<evidence type="ECO:0000313" key="1">
    <source>
        <dbReference type="EMBL" id="MCI24317.1"/>
    </source>
</evidence>
<dbReference type="Proteomes" id="UP000265520">
    <property type="component" value="Unassembled WGS sequence"/>
</dbReference>
<dbReference type="EMBL" id="LXQA010140787">
    <property type="protein sequence ID" value="MCI24317.1"/>
    <property type="molecule type" value="Genomic_DNA"/>
</dbReference>
<comment type="caution">
    <text evidence="1">The sequence shown here is derived from an EMBL/GenBank/DDBJ whole genome shotgun (WGS) entry which is preliminary data.</text>
</comment>
<protein>
    <submittedName>
        <fullName evidence="1">Uncharacterized protein</fullName>
    </submittedName>
</protein>
<name>A0A392QK81_9FABA</name>
<reference evidence="1 2" key="1">
    <citation type="journal article" date="2018" name="Front. Plant Sci.">
        <title>Red Clover (Trifolium pratense) and Zigzag Clover (T. medium) - A Picture of Genomic Similarities and Differences.</title>
        <authorList>
            <person name="Dluhosova J."/>
            <person name="Istvanek J."/>
            <person name="Nedelnik J."/>
            <person name="Repkova J."/>
        </authorList>
    </citation>
    <scope>NUCLEOTIDE SEQUENCE [LARGE SCALE GENOMIC DNA]</scope>
    <source>
        <strain evidence="2">cv. 10/8</strain>
        <tissue evidence="1">Leaf</tissue>
    </source>
</reference>
<evidence type="ECO:0000313" key="2">
    <source>
        <dbReference type="Proteomes" id="UP000265520"/>
    </source>
</evidence>
<keyword evidence="2" id="KW-1185">Reference proteome</keyword>
<dbReference type="AlphaFoldDB" id="A0A392QK81"/>
<proteinExistence type="predicted"/>
<accession>A0A392QK81</accession>
<feature type="non-terminal residue" evidence="1">
    <location>
        <position position="37"/>
    </location>
</feature>
<sequence>MTRLSEKASLGEPSLARRAFKCYLKNTKNKSLAKRAL</sequence>
<organism evidence="1 2">
    <name type="scientific">Trifolium medium</name>
    <dbReference type="NCBI Taxonomy" id="97028"/>
    <lineage>
        <taxon>Eukaryota</taxon>
        <taxon>Viridiplantae</taxon>
        <taxon>Streptophyta</taxon>
        <taxon>Embryophyta</taxon>
        <taxon>Tracheophyta</taxon>
        <taxon>Spermatophyta</taxon>
        <taxon>Magnoliopsida</taxon>
        <taxon>eudicotyledons</taxon>
        <taxon>Gunneridae</taxon>
        <taxon>Pentapetalae</taxon>
        <taxon>rosids</taxon>
        <taxon>fabids</taxon>
        <taxon>Fabales</taxon>
        <taxon>Fabaceae</taxon>
        <taxon>Papilionoideae</taxon>
        <taxon>50 kb inversion clade</taxon>
        <taxon>NPAAA clade</taxon>
        <taxon>Hologalegina</taxon>
        <taxon>IRL clade</taxon>
        <taxon>Trifolieae</taxon>
        <taxon>Trifolium</taxon>
    </lineage>
</organism>